<feature type="transmembrane region" description="Helical" evidence="5">
    <location>
        <begin position="105"/>
        <end position="126"/>
    </location>
</feature>
<sequence length="413" mass="42257">MGIGRYAALLARQPVRRLILVGMIARLPHSAAGLILTLHVVQTLDRGYAAAGLAAAALTIGIAVGSPWRGRLIDRIGLRRTLLPSVIAEGVLWPIAAFVPYEALIPVAFVCGAFALPIFTVVRQSISVLVGEADRRTAYALDSIGTELVFIVGPATGVFLGTHFSTRFTLIAIGASVVMAGLFLMWFNPPTRSETAAVAAGAEAAVAPAVDDATAATLSAAVRPGWLTAATVGVFAASAGATLILAGTDVGILAALRASGEVQSLGIVFFFWCASSIVGGLIYGAMHRPVSPALLLFLLGLFTLPMAFAGSTFTLAALAIPAGLFCAPVMAATGEAIADLVPEDRRGEAMGWQGTSFTLGGAIGSPLAGAMVDRAGPAAGFTAVAVLGMVIGLAGYVARLWVRAVRAGRHDRG</sequence>
<accession>A0A1H7N0G3</accession>
<dbReference type="InterPro" id="IPR036259">
    <property type="entry name" value="MFS_trans_sf"/>
</dbReference>
<dbReference type="AlphaFoldDB" id="A0A1H7N0G3"/>
<proteinExistence type="predicted"/>
<feature type="transmembrane region" description="Helical" evidence="5">
    <location>
        <begin position="138"/>
        <end position="162"/>
    </location>
</feature>
<dbReference type="PROSITE" id="PS50850">
    <property type="entry name" value="MFS"/>
    <property type="match status" value="2"/>
</dbReference>
<dbReference type="PANTHER" id="PTHR23542">
    <property type="match status" value="1"/>
</dbReference>
<evidence type="ECO:0000259" key="6">
    <source>
        <dbReference type="PROSITE" id="PS50850"/>
    </source>
</evidence>
<organism evidence="7 8">
    <name type="scientific">Rhodococcus maanshanensis</name>
    <dbReference type="NCBI Taxonomy" id="183556"/>
    <lineage>
        <taxon>Bacteria</taxon>
        <taxon>Bacillati</taxon>
        <taxon>Actinomycetota</taxon>
        <taxon>Actinomycetes</taxon>
        <taxon>Mycobacteriales</taxon>
        <taxon>Nocardiaceae</taxon>
        <taxon>Rhodococcus</taxon>
    </lineage>
</organism>
<dbReference type="EMBL" id="FOAW01000006">
    <property type="protein sequence ID" value="SEL17076.1"/>
    <property type="molecule type" value="Genomic_DNA"/>
</dbReference>
<dbReference type="PANTHER" id="PTHR23542:SF1">
    <property type="entry name" value="MAJOR FACILITATOR SUPERFAMILY (MFS) PROFILE DOMAIN-CONTAINING PROTEIN"/>
    <property type="match status" value="1"/>
</dbReference>
<dbReference type="SUPFAM" id="SSF103473">
    <property type="entry name" value="MFS general substrate transporter"/>
    <property type="match status" value="1"/>
</dbReference>
<evidence type="ECO:0000256" key="1">
    <source>
        <dbReference type="ARBA" id="ARBA00004651"/>
    </source>
</evidence>
<feature type="transmembrane region" description="Helical" evidence="5">
    <location>
        <begin position="293"/>
        <end position="310"/>
    </location>
</feature>
<dbReference type="GO" id="GO:0022857">
    <property type="term" value="F:transmembrane transporter activity"/>
    <property type="evidence" value="ECO:0007669"/>
    <property type="project" value="InterPro"/>
</dbReference>
<keyword evidence="3 5" id="KW-1133">Transmembrane helix</keyword>
<feature type="transmembrane region" description="Helical" evidence="5">
    <location>
        <begin position="18"/>
        <end position="41"/>
    </location>
</feature>
<feature type="transmembrane region" description="Helical" evidence="5">
    <location>
        <begin position="267"/>
        <end position="286"/>
    </location>
</feature>
<feature type="domain" description="Major facilitator superfamily (MFS) profile" evidence="6">
    <location>
        <begin position="217"/>
        <end position="413"/>
    </location>
</feature>
<dbReference type="Pfam" id="PF07690">
    <property type="entry name" value="MFS_1"/>
    <property type="match status" value="1"/>
</dbReference>
<feature type="transmembrane region" description="Helical" evidence="5">
    <location>
        <begin position="168"/>
        <end position="187"/>
    </location>
</feature>
<dbReference type="InterPro" id="IPR011701">
    <property type="entry name" value="MFS"/>
</dbReference>
<evidence type="ECO:0000256" key="4">
    <source>
        <dbReference type="ARBA" id="ARBA00023136"/>
    </source>
</evidence>
<dbReference type="InterPro" id="IPR020846">
    <property type="entry name" value="MFS_dom"/>
</dbReference>
<dbReference type="Proteomes" id="UP000198677">
    <property type="component" value="Unassembled WGS sequence"/>
</dbReference>
<dbReference type="OrthoDB" id="4229605at2"/>
<reference evidence="8" key="1">
    <citation type="submission" date="2016-10" db="EMBL/GenBank/DDBJ databases">
        <authorList>
            <person name="Varghese N."/>
            <person name="Submissions S."/>
        </authorList>
    </citation>
    <scope>NUCLEOTIDE SEQUENCE [LARGE SCALE GENOMIC DNA]</scope>
    <source>
        <strain evidence="8">DSM 44675</strain>
    </source>
</reference>
<feature type="transmembrane region" description="Helical" evidence="5">
    <location>
        <begin position="378"/>
        <end position="402"/>
    </location>
</feature>
<evidence type="ECO:0000256" key="5">
    <source>
        <dbReference type="SAM" id="Phobius"/>
    </source>
</evidence>
<feature type="domain" description="Major facilitator superfamily (MFS) profile" evidence="6">
    <location>
        <begin position="1"/>
        <end position="192"/>
    </location>
</feature>
<evidence type="ECO:0000313" key="7">
    <source>
        <dbReference type="EMBL" id="SEL17076.1"/>
    </source>
</evidence>
<keyword evidence="2 5" id="KW-0812">Transmembrane</keyword>
<dbReference type="Gene3D" id="1.20.1250.20">
    <property type="entry name" value="MFS general substrate transporter like domains"/>
    <property type="match status" value="1"/>
</dbReference>
<dbReference type="GO" id="GO:0005886">
    <property type="term" value="C:plasma membrane"/>
    <property type="evidence" value="ECO:0007669"/>
    <property type="project" value="UniProtKB-SubCell"/>
</dbReference>
<keyword evidence="4 5" id="KW-0472">Membrane</keyword>
<evidence type="ECO:0000256" key="3">
    <source>
        <dbReference type="ARBA" id="ARBA00022989"/>
    </source>
</evidence>
<gene>
    <name evidence="7" type="ORF">SAMN05444583_106212</name>
</gene>
<keyword evidence="8" id="KW-1185">Reference proteome</keyword>
<feature type="transmembrane region" description="Helical" evidence="5">
    <location>
        <begin position="81"/>
        <end position="99"/>
    </location>
</feature>
<evidence type="ECO:0000256" key="2">
    <source>
        <dbReference type="ARBA" id="ARBA00022692"/>
    </source>
</evidence>
<feature type="transmembrane region" description="Helical" evidence="5">
    <location>
        <begin position="47"/>
        <end position="69"/>
    </location>
</feature>
<protein>
    <submittedName>
        <fullName evidence="7">Predicted arabinose efflux permease, MFS family</fullName>
    </submittedName>
</protein>
<feature type="transmembrane region" description="Helical" evidence="5">
    <location>
        <begin position="226"/>
        <end position="247"/>
    </location>
</feature>
<evidence type="ECO:0000313" key="8">
    <source>
        <dbReference type="Proteomes" id="UP000198677"/>
    </source>
</evidence>
<dbReference type="RefSeq" id="WP_072749591.1">
    <property type="nucleotide sequence ID" value="NZ_FOAW01000006.1"/>
</dbReference>
<name>A0A1H7N0G3_9NOCA</name>
<comment type="subcellular location">
    <subcellularLocation>
        <location evidence="1">Cell membrane</location>
        <topology evidence="1">Multi-pass membrane protein</topology>
    </subcellularLocation>
</comment>